<evidence type="ECO:0000313" key="1">
    <source>
        <dbReference type="EMBL" id="JAD33047.1"/>
    </source>
</evidence>
<reference evidence="1" key="1">
    <citation type="submission" date="2014-09" db="EMBL/GenBank/DDBJ databases">
        <authorList>
            <person name="Magalhaes I.L.F."/>
            <person name="Oliveira U."/>
            <person name="Santos F.R."/>
            <person name="Vidigal T.H.D.A."/>
            <person name="Brescovit A.D."/>
            <person name="Santos A.J."/>
        </authorList>
    </citation>
    <scope>NUCLEOTIDE SEQUENCE</scope>
    <source>
        <tissue evidence="1">Shoot tissue taken approximately 20 cm above the soil surface</tissue>
    </source>
</reference>
<organism evidence="1">
    <name type="scientific">Arundo donax</name>
    <name type="common">Giant reed</name>
    <name type="synonym">Donax arundinaceus</name>
    <dbReference type="NCBI Taxonomy" id="35708"/>
    <lineage>
        <taxon>Eukaryota</taxon>
        <taxon>Viridiplantae</taxon>
        <taxon>Streptophyta</taxon>
        <taxon>Embryophyta</taxon>
        <taxon>Tracheophyta</taxon>
        <taxon>Spermatophyta</taxon>
        <taxon>Magnoliopsida</taxon>
        <taxon>Liliopsida</taxon>
        <taxon>Poales</taxon>
        <taxon>Poaceae</taxon>
        <taxon>PACMAD clade</taxon>
        <taxon>Arundinoideae</taxon>
        <taxon>Arundineae</taxon>
        <taxon>Arundo</taxon>
    </lineage>
</organism>
<reference evidence="1" key="2">
    <citation type="journal article" date="2015" name="Data Brief">
        <title>Shoot transcriptome of the giant reed, Arundo donax.</title>
        <authorList>
            <person name="Barrero R.A."/>
            <person name="Guerrero F.D."/>
            <person name="Moolhuijzen P."/>
            <person name="Goolsby J.A."/>
            <person name="Tidwell J."/>
            <person name="Bellgard S.E."/>
            <person name="Bellgard M.I."/>
        </authorList>
    </citation>
    <scope>NUCLEOTIDE SEQUENCE</scope>
    <source>
        <tissue evidence="1">Shoot tissue taken approximately 20 cm above the soil surface</tissue>
    </source>
</reference>
<dbReference type="EMBL" id="GBRH01264848">
    <property type="protein sequence ID" value="JAD33047.1"/>
    <property type="molecule type" value="Transcribed_RNA"/>
</dbReference>
<accession>A0A0A8ZDW5</accession>
<dbReference type="AlphaFoldDB" id="A0A0A8ZDW5"/>
<sequence length="117" mass="12403">MRLGHTVATGEELQNVVLVFRHGTGALEVDELAEWVAASRRAEALVHQFNKLGPGGHALVAFQTIVPHSCGTLHVEGRQPNALVIGRARRVEVLLTAVEPGDRVLRAVEGGKSVSGG</sequence>
<name>A0A0A8ZDW5_ARUDO</name>
<proteinExistence type="predicted"/>
<protein>
    <submittedName>
        <fullName evidence="1">Uncharacterized protein</fullName>
    </submittedName>
</protein>